<feature type="transmembrane region" description="Helical" evidence="14">
    <location>
        <begin position="350"/>
        <end position="370"/>
    </location>
</feature>
<keyword evidence="16" id="KW-1185">Reference proteome</keyword>
<feature type="transmembrane region" description="Helical" evidence="14">
    <location>
        <begin position="71"/>
        <end position="91"/>
    </location>
</feature>
<evidence type="ECO:0000256" key="9">
    <source>
        <dbReference type="ARBA" id="ARBA00022989"/>
    </source>
</evidence>
<keyword evidence="5 13" id="KW-1003">Cell membrane</keyword>
<dbReference type="EMBL" id="LVYV01000055">
    <property type="protein sequence ID" value="KZD20683.1"/>
    <property type="molecule type" value="Genomic_DNA"/>
</dbReference>
<dbReference type="Proteomes" id="UP000076574">
    <property type="component" value="Unassembled WGS sequence"/>
</dbReference>
<keyword evidence="11 13" id="KW-0012">Acyltransferase</keyword>
<dbReference type="AlphaFoldDB" id="A0A163XBI8"/>
<feature type="transmembrane region" description="Helical" evidence="14">
    <location>
        <begin position="306"/>
        <end position="330"/>
    </location>
</feature>
<comment type="similarity">
    <text evidence="3 13">Belongs to the membrane-bound acyltransferase family.</text>
</comment>
<evidence type="ECO:0000256" key="8">
    <source>
        <dbReference type="ARBA" id="ARBA00022841"/>
    </source>
</evidence>
<keyword evidence="10 13" id="KW-0472">Membrane</keyword>
<proteinExistence type="inferred from homology"/>
<evidence type="ECO:0000256" key="1">
    <source>
        <dbReference type="ARBA" id="ARBA00004651"/>
    </source>
</evidence>
<evidence type="ECO:0000256" key="12">
    <source>
        <dbReference type="ARBA" id="ARBA00031030"/>
    </source>
</evidence>
<evidence type="ECO:0000313" key="16">
    <source>
        <dbReference type="Proteomes" id="UP000076574"/>
    </source>
</evidence>
<feature type="transmembrane region" description="Helical" evidence="14">
    <location>
        <begin position="439"/>
        <end position="463"/>
    </location>
</feature>
<feature type="transmembrane region" description="Helical" evidence="14">
    <location>
        <begin position="103"/>
        <end position="126"/>
    </location>
</feature>
<keyword evidence="7 14" id="KW-0812">Transmembrane</keyword>
<dbReference type="GO" id="GO:0005886">
    <property type="term" value="C:plasma membrane"/>
    <property type="evidence" value="ECO:0007669"/>
    <property type="project" value="UniProtKB-SubCell"/>
</dbReference>
<feature type="transmembrane region" description="Helical" evidence="14">
    <location>
        <begin position="46"/>
        <end position="65"/>
    </location>
</feature>
<dbReference type="PANTHER" id="PTHR13285">
    <property type="entry name" value="ACYLTRANSFERASE"/>
    <property type="match status" value="1"/>
</dbReference>
<evidence type="ECO:0000256" key="2">
    <source>
        <dbReference type="ARBA" id="ARBA00005182"/>
    </source>
</evidence>
<dbReference type="Pfam" id="PF03062">
    <property type="entry name" value="MBOAT"/>
    <property type="match status" value="1"/>
</dbReference>
<accession>A0A163XBI8</accession>
<feature type="transmembrane region" description="Helical" evidence="14">
    <location>
        <begin position="146"/>
        <end position="167"/>
    </location>
</feature>
<evidence type="ECO:0000256" key="14">
    <source>
        <dbReference type="SAM" id="Phobius"/>
    </source>
</evidence>
<dbReference type="InterPro" id="IPR024194">
    <property type="entry name" value="Ac/AlaTfrase_AlgI/DltB"/>
</dbReference>
<comment type="caution">
    <text evidence="15">The sequence shown here is derived from an EMBL/GenBank/DDBJ whole genome shotgun (WGS) entry which is preliminary data.</text>
</comment>
<reference evidence="15 16" key="1">
    <citation type="submission" date="2016-03" db="EMBL/GenBank/DDBJ databases">
        <title>Microsymbionts genomes from the relict species Vavilovia formosa (Stev.) Fed.</title>
        <authorList>
            <person name="Kopat V."/>
            <person name="Chirak E."/>
            <person name="Kimeklis A."/>
            <person name="Andronov E."/>
        </authorList>
    </citation>
    <scope>NUCLEOTIDE SEQUENCE [LARGE SCALE GENOMIC DNA]</scope>
    <source>
        <strain evidence="15 16">Vaf07</strain>
    </source>
</reference>
<sequence length="465" mass="52271">MPFNSVIFIFIFAPVVIGLSLLFRSFANRIILTASAMFYAWGEPKFVGVVIVSAMLDYLLAAGIARTPNVSIQKLLLTTGIAANLTLLVYCKYAAFFVETLGALFGASSLPIMQILLPLGISFIVFEKITYLVDVYRRTTSPAQSIFDYLFFVFFFPKMLAGPIIQYHDIRAQIEQRSVSLDDVEAGATRFLLGLAKKVLIADTMAPLVDKLFSAPVAQLGFADAWLGAVCFTVQIYFDFSGYSDMAIGLSRVLGFRLKENFNQPYLAIGFSDFWQRWHISLSSWIRDYLYIPLGGNHGSRLRVTLNLWICFLASGLWHGASWTFVFWGAYHGLFVSLDRIARERAWPRLPSLVGIAATFFLVLIGWVFFRATTISQAFAFLGAMADPTRVSGLPDLWVTTDVYILLAVGFVLSFLPLQQVRRWTASLSEPLVRATQHVFLWAATAWSLGHVYTSSFQPFIYFRF</sequence>
<dbReference type="GO" id="GO:0016746">
    <property type="term" value="F:acyltransferase activity"/>
    <property type="evidence" value="ECO:0007669"/>
    <property type="project" value="UniProtKB-KW"/>
</dbReference>
<dbReference type="InterPro" id="IPR051085">
    <property type="entry name" value="MB_O-acyltransferase"/>
</dbReference>
<keyword evidence="9 14" id="KW-1133">Transmembrane helix</keyword>
<dbReference type="GO" id="GO:0042121">
    <property type="term" value="P:alginic acid biosynthetic process"/>
    <property type="evidence" value="ECO:0007669"/>
    <property type="project" value="UniProtKB-KW"/>
</dbReference>
<name>A0A163XBI8_9BRAD</name>
<dbReference type="STRING" id="943830.A4A58_18305"/>
<dbReference type="OrthoDB" id="139172at2"/>
<dbReference type="PIRSF" id="PIRSF016636">
    <property type="entry name" value="AlgI_DltB"/>
    <property type="match status" value="1"/>
</dbReference>
<evidence type="ECO:0000256" key="13">
    <source>
        <dbReference type="PIRNR" id="PIRNR016636"/>
    </source>
</evidence>
<gene>
    <name evidence="15" type="ORF">A4A58_18305</name>
</gene>
<dbReference type="InterPro" id="IPR028362">
    <property type="entry name" value="AlgI"/>
</dbReference>
<dbReference type="PIRSF" id="PIRSF500217">
    <property type="entry name" value="AlgI"/>
    <property type="match status" value="1"/>
</dbReference>
<evidence type="ECO:0000256" key="4">
    <source>
        <dbReference type="ARBA" id="ARBA00016084"/>
    </source>
</evidence>
<evidence type="ECO:0000256" key="10">
    <source>
        <dbReference type="ARBA" id="ARBA00023136"/>
    </source>
</evidence>
<evidence type="ECO:0000256" key="7">
    <source>
        <dbReference type="ARBA" id="ARBA00022692"/>
    </source>
</evidence>
<feature type="transmembrane region" description="Helical" evidence="14">
    <location>
        <begin position="397"/>
        <end position="419"/>
    </location>
</feature>
<comment type="pathway">
    <text evidence="2">Glycan biosynthesis; alginate biosynthesis.</text>
</comment>
<dbReference type="PANTHER" id="PTHR13285:SF23">
    <property type="entry name" value="TEICHOIC ACID D-ALANYLTRANSFERASE"/>
    <property type="match status" value="1"/>
</dbReference>
<protein>
    <recommendedName>
        <fullName evidence="4">Probable alginate O-acetylase AlgI</fullName>
    </recommendedName>
    <alternativeName>
        <fullName evidence="12">Alginate biosynthesis protein AlgI</fullName>
    </alternativeName>
</protein>
<evidence type="ECO:0000256" key="6">
    <source>
        <dbReference type="ARBA" id="ARBA00022679"/>
    </source>
</evidence>
<evidence type="ECO:0000256" key="11">
    <source>
        <dbReference type="ARBA" id="ARBA00023315"/>
    </source>
</evidence>
<evidence type="ECO:0000256" key="3">
    <source>
        <dbReference type="ARBA" id="ARBA00010323"/>
    </source>
</evidence>
<evidence type="ECO:0000256" key="5">
    <source>
        <dbReference type="ARBA" id="ARBA00022475"/>
    </source>
</evidence>
<evidence type="ECO:0000313" key="15">
    <source>
        <dbReference type="EMBL" id="KZD20683.1"/>
    </source>
</evidence>
<keyword evidence="6 13" id="KW-0808">Transferase</keyword>
<feature type="transmembrane region" description="Helical" evidence="14">
    <location>
        <begin position="6"/>
        <end position="26"/>
    </location>
</feature>
<organism evidence="15 16">
    <name type="scientific">Tardiphaga robiniae</name>
    <dbReference type="NCBI Taxonomy" id="943830"/>
    <lineage>
        <taxon>Bacteria</taxon>
        <taxon>Pseudomonadati</taxon>
        <taxon>Pseudomonadota</taxon>
        <taxon>Alphaproteobacteria</taxon>
        <taxon>Hyphomicrobiales</taxon>
        <taxon>Nitrobacteraceae</taxon>
        <taxon>Tardiphaga</taxon>
    </lineage>
</organism>
<comment type="subcellular location">
    <subcellularLocation>
        <location evidence="1">Cell membrane</location>
        <topology evidence="1">Multi-pass membrane protein</topology>
    </subcellularLocation>
</comment>
<dbReference type="RefSeq" id="WP_068738327.1">
    <property type="nucleotide sequence ID" value="NZ_LVYV01000055.1"/>
</dbReference>
<dbReference type="InterPro" id="IPR004299">
    <property type="entry name" value="MBOAT_fam"/>
</dbReference>
<keyword evidence="8" id="KW-0016">Alginate biosynthesis</keyword>